<reference evidence="2" key="1">
    <citation type="journal article" date="2023" name="Plant Biotechnol. J.">
        <title>Chromosome-level wild Hevea brasiliensis genome provides new tools for genomic-assisted breeding and valuable loci to elevate rubber yield.</title>
        <authorList>
            <person name="Cheng H."/>
            <person name="Song X."/>
            <person name="Hu Y."/>
            <person name="Wu T."/>
            <person name="Yang Q."/>
            <person name="An Z."/>
            <person name="Feng S."/>
            <person name="Deng Z."/>
            <person name="Wu W."/>
            <person name="Zeng X."/>
            <person name="Tu M."/>
            <person name="Wang X."/>
            <person name="Huang H."/>
        </authorList>
    </citation>
    <scope>NUCLEOTIDE SEQUENCE</scope>
    <source>
        <strain evidence="2">MT/VB/25A 57/8</strain>
    </source>
</reference>
<keyword evidence="3" id="KW-1185">Reference proteome</keyword>
<proteinExistence type="predicted"/>
<dbReference type="EMBL" id="JARPOI010000013">
    <property type="protein sequence ID" value="KAJ9162633.1"/>
    <property type="molecule type" value="Genomic_DNA"/>
</dbReference>
<feature type="region of interest" description="Disordered" evidence="1">
    <location>
        <begin position="39"/>
        <end position="60"/>
    </location>
</feature>
<dbReference type="Proteomes" id="UP001174677">
    <property type="component" value="Chromosome 13"/>
</dbReference>
<protein>
    <submittedName>
        <fullName evidence="2">Uncharacterized protein</fullName>
    </submittedName>
</protein>
<evidence type="ECO:0000256" key="1">
    <source>
        <dbReference type="SAM" id="MobiDB-lite"/>
    </source>
</evidence>
<evidence type="ECO:0000313" key="2">
    <source>
        <dbReference type="EMBL" id="KAJ9162633.1"/>
    </source>
</evidence>
<accession>A0ABQ9L7T2</accession>
<gene>
    <name evidence="2" type="ORF">P3X46_022392</name>
</gene>
<feature type="compositionally biased region" description="Basic and acidic residues" evidence="1">
    <location>
        <begin position="39"/>
        <end position="49"/>
    </location>
</feature>
<sequence>MGRTDLDRILRLYVAGGGGGGVVCGGGLGVGCIDDNGETSRGEAGRECGGESIADGEEIGGNENVGGFRVFVMRALVEKMGERRRECRKEWRLKGGRGVKSREVEVVGILFAENEFESGL</sequence>
<evidence type="ECO:0000313" key="3">
    <source>
        <dbReference type="Proteomes" id="UP001174677"/>
    </source>
</evidence>
<organism evidence="2 3">
    <name type="scientific">Hevea brasiliensis</name>
    <name type="common">Para rubber tree</name>
    <name type="synonym">Siphonia brasiliensis</name>
    <dbReference type="NCBI Taxonomy" id="3981"/>
    <lineage>
        <taxon>Eukaryota</taxon>
        <taxon>Viridiplantae</taxon>
        <taxon>Streptophyta</taxon>
        <taxon>Embryophyta</taxon>
        <taxon>Tracheophyta</taxon>
        <taxon>Spermatophyta</taxon>
        <taxon>Magnoliopsida</taxon>
        <taxon>eudicotyledons</taxon>
        <taxon>Gunneridae</taxon>
        <taxon>Pentapetalae</taxon>
        <taxon>rosids</taxon>
        <taxon>fabids</taxon>
        <taxon>Malpighiales</taxon>
        <taxon>Euphorbiaceae</taxon>
        <taxon>Crotonoideae</taxon>
        <taxon>Micrandreae</taxon>
        <taxon>Hevea</taxon>
    </lineage>
</organism>
<name>A0ABQ9L7T2_HEVBR</name>
<dbReference type="PROSITE" id="PS51257">
    <property type="entry name" value="PROKAR_LIPOPROTEIN"/>
    <property type="match status" value="1"/>
</dbReference>
<comment type="caution">
    <text evidence="2">The sequence shown here is derived from an EMBL/GenBank/DDBJ whole genome shotgun (WGS) entry which is preliminary data.</text>
</comment>